<evidence type="ECO:0000313" key="1">
    <source>
        <dbReference type="EMBL" id="MPM33897.1"/>
    </source>
</evidence>
<dbReference type="EMBL" id="VSSQ01006798">
    <property type="protein sequence ID" value="MPM33897.1"/>
    <property type="molecule type" value="Genomic_DNA"/>
</dbReference>
<dbReference type="AlphaFoldDB" id="A0A644YZV5"/>
<organism evidence="1">
    <name type="scientific">bioreactor metagenome</name>
    <dbReference type="NCBI Taxonomy" id="1076179"/>
    <lineage>
        <taxon>unclassified sequences</taxon>
        <taxon>metagenomes</taxon>
        <taxon>ecological metagenomes</taxon>
    </lineage>
</organism>
<gene>
    <name evidence="1" type="ORF">SDC9_80478</name>
</gene>
<sequence>MARPHPVIGIATVFPYRRWWSYYQADITKNIVNYFVVFISRIKGNDPGRSKRVIVILFKQFVRDGVDSLLTLHFAKDGRDFRQNLPGNLFHAAEKRDGQPVGIQFLLQIIGFKTVLQVIRLYRTQPLNSSVTAVVIGKNQSFFRYCNAGTSAAEDNHRILQRSIFLII</sequence>
<proteinExistence type="predicted"/>
<reference evidence="1" key="1">
    <citation type="submission" date="2019-08" db="EMBL/GenBank/DDBJ databases">
        <authorList>
            <person name="Kucharzyk K."/>
            <person name="Murdoch R.W."/>
            <person name="Higgins S."/>
            <person name="Loffler F."/>
        </authorList>
    </citation>
    <scope>NUCLEOTIDE SEQUENCE</scope>
</reference>
<protein>
    <submittedName>
        <fullName evidence="1">Uncharacterized protein</fullName>
    </submittedName>
</protein>
<accession>A0A644YZV5</accession>
<name>A0A644YZV5_9ZZZZ</name>
<comment type="caution">
    <text evidence="1">The sequence shown here is derived from an EMBL/GenBank/DDBJ whole genome shotgun (WGS) entry which is preliminary data.</text>
</comment>